<dbReference type="InterPro" id="IPR050921">
    <property type="entry name" value="T4SS_GSP_E_ATPase"/>
</dbReference>
<dbReference type="GO" id="GO:0005524">
    <property type="term" value="F:ATP binding"/>
    <property type="evidence" value="ECO:0007669"/>
    <property type="project" value="InterPro"/>
</dbReference>
<evidence type="ECO:0000259" key="2">
    <source>
        <dbReference type="PROSITE" id="PS00662"/>
    </source>
</evidence>
<dbReference type="InterPro" id="IPR006321">
    <property type="entry name" value="PilT/PilU"/>
</dbReference>
<dbReference type="EMBL" id="DF238840">
    <property type="protein sequence ID" value="GAF27366.1"/>
    <property type="molecule type" value="Genomic_DNA"/>
</dbReference>
<dbReference type="CDD" id="cd01131">
    <property type="entry name" value="PilT"/>
    <property type="match status" value="1"/>
</dbReference>
<dbReference type="InterPro" id="IPR001482">
    <property type="entry name" value="T2SS/T4SS_dom"/>
</dbReference>
<dbReference type="PANTHER" id="PTHR30486">
    <property type="entry name" value="TWITCHING MOTILITY PROTEIN PILT"/>
    <property type="match status" value="1"/>
</dbReference>
<dbReference type="AlphaFoldDB" id="A0A0S6UIS1"/>
<evidence type="ECO:0000256" key="1">
    <source>
        <dbReference type="ARBA" id="ARBA00006611"/>
    </source>
</evidence>
<dbReference type="GO" id="GO:0016887">
    <property type="term" value="F:ATP hydrolysis activity"/>
    <property type="evidence" value="ECO:0007669"/>
    <property type="project" value="InterPro"/>
</dbReference>
<dbReference type="InterPro" id="IPR027417">
    <property type="entry name" value="P-loop_NTPase"/>
</dbReference>
<dbReference type="NCBIfam" id="TIGR01420">
    <property type="entry name" value="pilT_fam"/>
    <property type="match status" value="1"/>
</dbReference>
<comment type="similarity">
    <text evidence="1">Belongs to the GSP E family.</text>
</comment>
<evidence type="ECO:0000313" key="3">
    <source>
        <dbReference type="EMBL" id="GAF27366.1"/>
    </source>
</evidence>
<sequence>MLDIETILVAAAAAGASDVHISVGLPPVFRVHGELQVQRQWDPLDLEMTARLVRPIVGDKWEIFQEQGEIDLAYSLPGVSRFRVNVFHQRGSVGAAIRLIPREIPSLESLGLPPVVAELAGRQHGLILVTGPTGSGKSTTLAAMVDKINRERSCHIITLEDPIEYLHQHRRSIVNQREVGSDTRSFASALRAALRQDPDVILVGEMRDLETIATAITAAETGHLVLATLHTSSAVQSVDRIIDVFPPHQQGQVRIQLADTLEGVITQQLLPRADRKGRVAAVEVLIATPAVKNLIREGKTHQIVSTMQTGARYGMQTMEMALRQLITRGVIFEEGLNFG</sequence>
<gene>
    <name evidence="3" type="ORF">MTY_2707</name>
</gene>
<organism evidence="3">
    <name type="scientific">Moorella thermoacetica Y72</name>
    <dbReference type="NCBI Taxonomy" id="1325331"/>
    <lineage>
        <taxon>Bacteria</taxon>
        <taxon>Bacillati</taxon>
        <taxon>Bacillota</taxon>
        <taxon>Clostridia</taxon>
        <taxon>Neomoorellales</taxon>
        <taxon>Neomoorellaceae</taxon>
        <taxon>Neomoorella</taxon>
    </lineage>
</organism>
<dbReference type="SMART" id="SM00382">
    <property type="entry name" value="AAA"/>
    <property type="match status" value="1"/>
</dbReference>
<dbReference type="SUPFAM" id="SSF52540">
    <property type="entry name" value="P-loop containing nucleoside triphosphate hydrolases"/>
    <property type="match status" value="1"/>
</dbReference>
<dbReference type="Gene3D" id="3.40.50.300">
    <property type="entry name" value="P-loop containing nucleotide triphosphate hydrolases"/>
    <property type="match status" value="1"/>
</dbReference>
<feature type="domain" description="Bacterial type II secretion system protein E" evidence="2">
    <location>
        <begin position="194"/>
        <end position="208"/>
    </location>
</feature>
<dbReference type="PROSITE" id="PS00662">
    <property type="entry name" value="T2SP_E"/>
    <property type="match status" value="1"/>
</dbReference>
<dbReference type="Pfam" id="PF00437">
    <property type="entry name" value="T2SSE"/>
    <property type="match status" value="1"/>
</dbReference>
<dbReference type="InterPro" id="IPR003593">
    <property type="entry name" value="AAA+_ATPase"/>
</dbReference>
<dbReference type="Proteomes" id="UP000063718">
    <property type="component" value="Unassembled WGS sequence"/>
</dbReference>
<reference evidence="3" key="1">
    <citation type="journal article" date="2014" name="Gene">
        <title>Genome-guided analysis of transformation efficiency and carbon dioxide assimilation by Moorella thermoacetica Y72.</title>
        <authorList>
            <person name="Tsukahara K."/>
            <person name="Kita A."/>
            <person name="Nakashimada Y."/>
            <person name="Hoshino T."/>
            <person name="Murakami K."/>
        </authorList>
    </citation>
    <scope>NUCLEOTIDE SEQUENCE [LARGE SCALE GENOMIC DNA]</scope>
    <source>
        <strain evidence="3">Y72</strain>
    </source>
</reference>
<name>A0A0S6UIS1_NEOTH</name>
<protein>
    <submittedName>
        <fullName evidence="3">Tfp pilus assembly protein, pilus retraction ATPase PilT</fullName>
    </submittedName>
</protein>
<accession>A0A0S6UIS1</accession>
<dbReference type="Gene3D" id="3.30.450.90">
    <property type="match status" value="1"/>
</dbReference>
<dbReference type="RefSeq" id="WP_025775116.1">
    <property type="nucleotide sequence ID" value="NZ_DF238840.1"/>
</dbReference>
<proteinExistence type="inferred from homology"/>